<name>A0ABN7WJU4_GIGMA</name>
<feature type="non-terminal residue" evidence="1">
    <location>
        <position position="1"/>
    </location>
</feature>
<reference evidence="1 2" key="1">
    <citation type="submission" date="2021-06" db="EMBL/GenBank/DDBJ databases">
        <authorList>
            <person name="Kallberg Y."/>
            <person name="Tangrot J."/>
            <person name="Rosling A."/>
        </authorList>
    </citation>
    <scope>NUCLEOTIDE SEQUENCE [LARGE SCALE GENOMIC DNA]</scope>
    <source>
        <strain evidence="1 2">120-4 pot B 10/14</strain>
    </source>
</reference>
<keyword evidence="2" id="KW-1185">Reference proteome</keyword>
<dbReference type="Proteomes" id="UP000789901">
    <property type="component" value="Unassembled WGS sequence"/>
</dbReference>
<sequence length="41" mass="4852">QKENQYESNENINTIDETIETIDLTTNQSSDNFLYNKFHSI</sequence>
<organism evidence="1 2">
    <name type="scientific">Gigaspora margarita</name>
    <dbReference type="NCBI Taxonomy" id="4874"/>
    <lineage>
        <taxon>Eukaryota</taxon>
        <taxon>Fungi</taxon>
        <taxon>Fungi incertae sedis</taxon>
        <taxon>Mucoromycota</taxon>
        <taxon>Glomeromycotina</taxon>
        <taxon>Glomeromycetes</taxon>
        <taxon>Diversisporales</taxon>
        <taxon>Gigasporaceae</taxon>
        <taxon>Gigaspora</taxon>
    </lineage>
</organism>
<proteinExistence type="predicted"/>
<accession>A0ABN7WJU4</accession>
<dbReference type="EMBL" id="CAJVQB010047192">
    <property type="protein sequence ID" value="CAG8833360.1"/>
    <property type="molecule type" value="Genomic_DNA"/>
</dbReference>
<protein>
    <submittedName>
        <fullName evidence="1">16414_t:CDS:1</fullName>
    </submittedName>
</protein>
<evidence type="ECO:0000313" key="2">
    <source>
        <dbReference type="Proteomes" id="UP000789901"/>
    </source>
</evidence>
<evidence type="ECO:0000313" key="1">
    <source>
        <dbReference type="EMBL" id="CAG8833360.1"/>
    </source>
</evidence>
<gene>
    <name evidence="1" type="ORF">GMARGA_LOCUS31517</name>
</gene>
<comment type="caution">
    <text evidence="1">The sequence shown here is derived from an EMBL/GenBank/DDBJ whole genome shotgun (WGS) entry which is preliminary data.</text>
</comment>